<evidence type="ECO:0000313" key="2">
    <source>
        <dbReference type="Proteomes" id="UP000002497"/>
    </source>
</evidence>
<organism evidence="2">
    <name type="scientific">Coccidioides posadasii (strain RMSCC 757 / Silveira)</name>
    <name type="common">Valley fever fungus</name>
    <dbReference type="NCBI Taxonomy" id="443226"/>
    <lineage>
        <taxon>Eukaryota</taxon>
        <taxon>Fungi</taxon>
        <taxon>Dikarya</taxon>
        <taxon>Ascomycota</taxon>
        <taxon>Pezizomycotina</taxon>
        <taxon>Eurotiomycetes</taxon>
        <taxon>Eurotiomycetidae</taxon>
        <taxon>Onygenales</taxon>
        <taxon>Onygenaceae</taxon>
        <taxon>Coccidioides</taxon>
    </lineage>
</organism>
<dbReference type="AlphaFoldDB" id="E9DAA8"/>
<dbReference type="Proteomes" id="UP000002497">
    <property type="component" value="Unassembled WGS sequence"/>
</dbReference>
<reference evidence="2" key="1">
    <citation type="journal article" date="2010" name="Genome Res.">
        <title>Population genomic sequencing of Coccidioides fungi reveals recent hybridization and transposon control.</title>
        <authorList>
            <person name="Neafsey D.E."/>
            <person name="Barker B.M."/>
            <person name="Sharpton T.J."/>
            <person name="Stajich J.E."/>
            <person name="Park D.J."/>
            <person name="Whiston E."/>
            <person name="Hung C.-Y."/>
            <person name="McMahan C."/>
            <person name="White J."/>
            <person name="Sykes S."/>
            <person name="Heiman D."/>
            <person name="Young S."/>
            <person name="Zeng Q."/>
            <person name="Abouelleil A."/>
            <person name="Aftuck L."/>
            <person name="Bessette D."/>
            <person name="Brown A."/>
            <person name="FitzGerald M."/>
            <person name="Lui A."/>
            <person name="Macdonald J.P."/>
            <person name="Priest M."/>
            <person name="Orbach M.J."/>
            <person name="Galgiani J.N."/>
            <person name="Kirkland T.N."/>
            <person name="Cole G.T."/>
            <person name="Birren B.W."/>
            <person name="Henn M.R."/>
            <person name="Taylor J.W."/>
            <person name="Rounsley S.D."/>
        </authorList>
    </citation>
    <scope>NUCLEOTIDE SEQUENCE [LARGE SCALE GENOMIC DNA]</scope>
    <source>
        <strain evidence="2">RMSCC 757 / Silveira</strain>
    </source>
</reference>
<dbReference type="HOGENOM" id="CLU_1199701_0_0_1"/>
<dbReference type="STRING" id="443226.E9DAA8"/>
<reference evidence="2" key="2">
    <citation type="submission" date="2010-03" db="EMBL/GenBank/DDBJ databases">
        <title>The genome sequence of Coccidioides posadasii strain Silveira.</title>
        <authorList>
            <consortium name="The Broad Institute Genome Sequencing Center for Infectious Disease"/>
            <person name="Neafsey D."/>
            <person name="Orbach M."/>
            <person name="Henn M.R."/>
            <person name="Cole G.T."/>
            <person name="Galgiani J."/>
            <person name="Gardner M.J."/>
            <person name="Kirkland T.N."/>
            <person name="Taylor J.W."/>
            <person name="Young S.K."/>
            <person name="Zeng Q."/>
            <person name="Koehrsen M."/>
            <person name="Alvarado L."/>
            <person name="Berlin A."/>
            <person name="Borenstein D."/>
            <person name="Chapman S.B."/>
            <person name="Chen Z."/>
            <person name="Engels R."/>
            <person name="Freedman E."/>
            <person name="Gellesch M."/>
            <person name="Goldberg J."/>
            <person name="Griggs A."/>
            <person name="Gujja S."/>
            <person name="Heilman E."/>
            <person name="Heiman D."/>
            <person name="Howarth C."/>
            <person name="Jen D."/>
            <person name="Larson L."/>
            <person name="Mehta T."/>
            <person name="Neiman D."/>
            <person name="Park D."/>
            <person name="Pearson M."/>
            <person name="Richards J."/>
            <person name="Roberts A."/>
            <person name="Saif S."/>
            <person name="Shea T."/>
            <person name="Shenoy N."/>
            <person name="Sisk P."/>
            <person name="Stolte C."/>
            <person name="Sykes S."/>
            <person name="Walk T."/>
            <person name="White J."/>
            <person name="Yandava C."/>
            <person name="Haas B."/>
            <person name="Nusbaum C."/>
            <person name="Birren B."/>
        </authorList>
    </citation>
    <scope>NUCLEOTIDE SEQUENCE [LARGE SCALE GENOMIC DNA]</scope>
    <source>
        <strain evidence="2">RMSCC 757 / Silveira</strain>
    </source>
</reference>
<proteinExistence type="predicted"/>
<name>E9DAA8_COCPS</name>
<dbReference type="VEuPathDB" id="FungiDB:CPSG_06798"/>
<accession>E9DAA8</accession>
<keyword evidence="2" id="KW-1185">Reference proteome</keyword>
<protein>
    <submittedName>
        <fullName evidence="1">Predicted protein</fullName>
    </submittedName>
</protein>
<evidence type="ECO:0000313" key="1">
    <source>
        <dbReference type="EMBL" id="EFW16839.1"/>
    </source>
</evidence>
<gene>
    <name evidence="1" type="ORF">CPSG_06798</name>
</gene>
<dbReference type="EMBL" id="GL636496">
    <property type="protein sequence ID" value="EFW16839.1"/>
    <property type="molecule type" value="Genomic_DNA"/>
</dbReference>
<sequence>MGSFPMISFPIKSLKEAREGSLKKLMHQRDTNQNQSNALGGWDSSPSRSPLLEHKIFSAPTLLGIVSHIALLSWISNNRFAGVPWIWGGGISSVYEVHPRIVDKVPKPGEFERAILVRNSKSIFSRDIRLAPLWCSVFLLKQRHFPRVYESCDLYWQLTSWWQPTETVRFTLYSGNRDRFEACMTLHGRILNGNEADQGQRGTSGVLGPRTEQFALGSLYYLINKKATMHR</sequence>